<feature type="domain" description="PWWP" evidence="2">
    <location>
        <begin position="134"/>
        <end position="205"/>
    </location>
</feature>
<evidence type="ECO:0000259" key="2">
    <source>
        <dbReference type="PROSITE" id="PS50812"/>
    </source>
</evidence>
<dbReference type="Proteomes" id="UP000800200">
    <property type="component" value="Unassembled WGS sequence"/>
</dbReference>
<dbReference type="PANTHER" id="PTHR22910">
    <property type="entry name" value="PROTEIN MGARP"/>
    <property type="match status" value="1"/>
</dbReference>
<feature type="region of interest" description="Disordered" evidence="1">
    <location>
        <begin position="485"/>
        <end position="569"/>
    </location>
</feature>
<protein>
    <recommendedName>
        <fullName evidence="2">PWWP domain-containing protein</fullName>
    </recommendedName>
</protein>
<dbReference type="GO" id="GO:0005739">
    <property type="term" value="C:mitochondrion"/>
    <property type="evidence" value="ECO:0007669"/>
    <property type="project" value="InterPro"/>
</dbReference>
<dbReference type="EMBL" id="ML994626">
    <property type="protein sequence ID" value="KAF2187750.1"/>
    <property type="molecule type" value="Genomic_DNA"/>
</dbReference>
<dbReference type="AlphaFoldDB" id="A0A6A6EC90"/>
<name>A0A6A6EC90_9PEZI</name>
<feature type="region of interest" description="Disordered" evidence="1">
    <location>
        <begin position="1"/>
        <end position="127"/>
    </location>
</feature>
<keyword evidence="4" id="KW-1185">Reference proteome</keyword>
<feature type="compositionally biased region" description="Low complexity" evidence="1">
    <location>
        <begin position="557"/>
        <end position="569"/>
    </location>
</feature>
<feature type="compositionally biased region" description="Basic residues" evidence="1">
    <location>
        <begin position="310"/>
        <end position="319"/>
    </location>
</feature>
<feature type="compositionally biased region" description="Basic and acidic residues" evidence="1">
    <location>
        <begin position="320"/>
        <end position="332"/>
    </location>
</feature>
<reference evidence="3" key="1">
    <citation type="journal article" date="2020" name="Stud. Mycol.">
        <title>101 Dothideomycetes genomes: a test case for predicting lifestyles and emergence of pathogens.</title>
        <authorList>
            <person name="Haridas S."/>
            <person name="Albert R."/>
            <person name="Binder M."/>
            <person name="Bloem J."/>
            <person name="Labutti K."/>
            <person name="Salamov A."/>
            <person name="Andreopoulos B."/>
            <person name="Baker S."/>
            <person name="Barry K."/>
            <person name="Bills G."/>
            <person name="Bluhm B."/>
            <person name="Cannon C."/>
            <person name="Castanera R."/>
            <person name="Culley D."/>
            <person name="Daum C."/>
            <person name="Ezra D."/>
            <person name="Gonzalez J."/>
            <person name="Henrissat B."/>
            <person name="Kuo A."/>
            <person name="Liang C."/>
            <person name="Lipzen A."/>
            <person name="Lutzoni F."/>
            <person name="Magnuson J."/>
            <person name="Mondo S."/>
            <person name="Nolan M."/>
            <person name="Ohm R."/>
            <person name="Pangilinan J."/>
            <person name="Park H.-J."/>
            <person name="Ramirez L."/>
            <person name="Alfaro M."/>
            <person name="Sun H."/>
            <person name="Tritt A."/>
            <person name="Yoshinaga Y."/>
            <person name="Zwiers L.-H."/>
            <person name="Turgeon B."/>
            <person name="Goodwin S."/>
            <person name="Spatafora J."/>
            <person name="Crous P."/>
            <person name="Grigoriev I."/>
        </authorList>
    </citation>
    <scope>NUCLEOTIDE SEQUENCE</scope>
    <source>
        <strain evidence="3">CBS 207.26</strain>
    </source>
</reference>
<feature type="compositionally biased region" description="Acidic residues" evidence="1">
    <location>
        <begin position="291"/>
        <end position="305"/>
    </location>
</feature>
<evidence type="ECO:0000313" key="3">
    <source>
        <dbReference type="EMBL" id="KAF2187750.1"/>
    </source>
</evidence>
<dbReference type="OrthoDB" id="62853at2759"/>
<dbReference type="Gene3D" id="2.30.30.140">
    <property type="match status" value="1"/>
</dbReference>
<dbReference type="PANTHER" id="PTHR22910:SF6">
    <property type="entry name" value="PROTEIN MGARP"/>
    <property type="match status" value="1"/>
</dbReference>
<dbReference type="PROSITE" id="PS50812">
    <property type="entry name" value="PWWP"/>
    <property type="match status" value="1"/>
</dbReference>
<dbReference type="InterPro" id="IPR000313">
    <property type="entry name" value="PWWP_dom"/>
</dbReference>
<evidence type="ECO:0000313" key="4">
    <source>
        <dbReference type="Proteomes" id="UP000800200"/>
    </source>
</evidence>
<sequence length="569" mass="62056">MADEASTPVVADVSKTVEERTRPADATTESTVAEAKPAEEGDVVTSGEATEESKPSATKPAPAAEETAATDAMEGDTTIAGDDTAAPSAGAANGTPASLKKSNNKRKSAGGVPEHKKKTPKKKAGAELRLDVQPGDFWFVAMRGYPPWPCIVCDEAMLPETLLSKRPVSAQRIDGTYREDFREGGKNAKDRRYPVMFLGTNEFAWQVNTDLQPLDIDAIKQEVEGGNQGKKSKALWEAYQIAAEGHDLPWFKEMLENHEKAVQADFEEKAAAEAKKQEKKEKAKRKSTAAEESEDVEMEDADEDGTTSTKKAKASKKRKKEVDSDGEPEKPAKTPKQKLKLNNKTPKDTSTTKPKKDAKSKKAKAKSESEEAEVTKVEEKPMTEAERLEKREKSVLYLRHRLQKGFLSRDQAPKEEEMANMSEYLKQLEAYTDLEAEVIKKTKVHKVLKAIIKLNSIPKEEEHQFKKRSNDLLNSWNRALAADVETPTTAEAPAEPTTNGVNHEEKANGAARPTEKPEDEAPAEPEAAKAADGDGDVSMADAKEETPTVKDDAGSRAEGATEAATEAAA</sequence>
<feature type="compositionally biased region" description="Basic and acidic residues" evidence="1">
    <location>
        <begin position="272"/>
        <end position="281"/>
    </location>
</feature>
<organism evidence="3 4">
    <name type="scientific">Zopfia rhizophila CBS 207.26</name>
    <dbReference type="NCBI Taxonomy" id="1314779"/>
    <lineage>
        <taxon>Eukaryota</taxon>
        <taxon>Fungi</taxon>
        <taxon>Dikarya</taxon>
        <taxon>Ascomycota</taxon>
        <taxon>Pezizomycotina</taxon>
        <taxon>Dothideomycetes</taxon>
        <taxon>Dothideomycetes incertae sedis</taxon>
        <taxon>Zopfiaceae</taxon>
        <taxon>Zopfia</taxon>
    </lineage>
</organism>
<dbReference type="SUPFAM" id="SSF63748">
    <property type="entry name" value="Tudor/PWWP/MBT"/>
    <property type="match status" value="1"/>
</dbReference>
<proteinExistence type="predicted"/>
<accession>A0A6A6EC90</accession>
<feature type="compositionally biased region" description="Low complexity" evidence="1">
    <location>
        <begin position="485"/>
        <end position="498"/>
    </location>
</feature>
<feature type="compositionally biased region" description="Basic and acidic residues" evidence="1">
    <location>
        <begin position="541"/>
        <end position="555"/>
    </location>
</feature>
<dbReference type="InterPro" id="IPR026093">
    <property type="entry name" value="MGARP"/>
</dbReference>
<evidence type="ECO:0000256" key="1">
    <source>
        <dbReference type="SAM" id="MobiDB-lite"/>
    </source>
</evidence>
<dbReference type="Pfam" id="PF00855">
    <property type="entry name" value="PWWP"/>
    <property type="match status" value="1"/>
</dbReference>
<feature type="region of interest" description="Disordered" evidence="1">
    <location>
        <begin position="272"/>
        <end position="387"/>
    </location>
</feature>
<dbReference type="SMART" id="SM00293">
    <property type="entry name" value="PWWP"/>
    <property type="match status" value="1"/>
</dbReference>
<feature type="compositionally biased region" description="Low complexity" evidence="1">
    <location>
        <begin position="55"/>
        <end position="70"/>
    </location>
</feature>
<feature type="compositionally biased region" description="Basic and acidic residues" evidence="1">
    <location>
        <begin position="365"/>
        <end position="387"/>
    </location>
</feature>
<gene>
    <name evidence="3" type="ORF">K469DRAFT_725217</name>
</gene>